<dbReference type="AlphaFoldDB" id="A0A8R7U1L2"/>
<name>A0A8R7U1L2_TRIUA</name>
<dbReference type="EnsemblPlants" id="TuG1812G0300005802.01.T01">
    <property type="protein sequence ID" value="TuG1812G0300005802.01.T01.cds289595"/>
    <property type="gene ID" value="TuG1812G0300005802.01"/>
</dbReference>
<reference evidence="1" key="2">
    <citation type="submission" date="2018-03" db="EMBL/GenBank/DDBJ databases">
        <title>The Triticum urartu genome reveals the dynamic nature of wheat genome evolution.</title>
        <authorList>
            <person name="Ling H."/>
            <person name="Ma B."/>
            <person name="Shi X."/>
            <person name="Liu H."/>
            <person name="Dong L."/>
            <person name="Sun H."/>
            <person name="Cao Y."/>
            <person name="Gao Q."/>
            <person name="Zheng S."/>
            <person name="Li Y."/>
            <person name="Yu Y."/>
            <person name="Du H."/>
            <person name="Qi M."/>
            <person name="Li Y."/>
            <person name="Yu H."/>
            <person name="Cui Y."/>
            <person name="Wang N."/>
            <person name="Chen C."/>
            <person name="Wu H."/>
            <person name="Zhao Y."/>
            <person name="Zhang J."/>
            <person name="Li Y."/>
            <person name="Zhou W."/>
            <person name="Zhang B."/>
            <person name="Hu W."/>
            <person name="Eijk M."/>
            <person name="Tang J."/>
            <person name="Witsenboer H."/>
            <person name="Zhao S."/>
            <person name="Li Z."/>
            <person name="Zhang A."/>
            <person name="Wang D."/>
            <person name="Liang C."/>
        </authorList>
    </citation>
    <scope>NUCLEOTIDE SEQUENCE [LARGE SCALE GENOMIC DNA]</scope>
    <source>
        <strain evidence="1">cv. G1812</strain>
    </source>
</reference>
<protein>
    <submittedName>
        <fullName evidence="1">Uncharacterized protein</fullName>
    </submittedName>
</protein>
<sequence length="47" mass="5170">MKDLYIRITKGTMLVSLSTGNKPAILLEGGNGRYKMLSGAKHINLKH</sequence>
<reference evidence="2" key="1">
    <citation type="journal article" date="2013" name="Nature">
        <title>Draft genome of the wheat A-genome progenitor Triticum urartu.</title>
        <authorList>
            <person name="Ling H.Q."/>
            <person name="Zhao S."/>
            <person name="Liu D."/>
            <person name="Wang J."/>
            <person name="Sun H."/>
            <person name="Zhang C."/>
            <person name="Fan H."/>
            <person name="Li D."/>
            <person name="Dong L."/>
            <person name="Tao Y."/>
            <person name="Gao C."/>
            <person name="Wu H."/>
            <person name="Li Y."/>
            <person name="Cui Y."/>
            <person name="Guo X."/>
            <person name="Zheng S."/>
            <person name="Wang B."/>
            <person name="Yu K."/>
            <person name="Liang Q."/>
            <person name="Yang W."/>
            <person name="Lou X."/>
            <person name="Chen J."/>
            <person name="Feng M."/>
            <person name="Jian J."/>
            <person name="Zhang X."/>
            <person name="Luo G."/>
            <person name="Jiang Y."/>
            <person name="Liu J."/>
            <person name="Wang Z."/>
            <person name="Sha Y."/>
            <person name="Zhang B."/>
            <person name="Wu H."/>
            <person name="Tang D."/>
            <person name="Shen Q."/>
            <person name="Xue P."/>
            <person name="Zou S."/>
            <person name="Wang X."/>
            <person name="Liu X."/>
            <person name="Wang F."/>
            <person name="Yang Y."/>
            <person name="An X."/>
            <person name="Dong Z."/>
            <person name="Zhang K."/>
            <person name="Zhang X."/>
            <person name="Luo M.C."/>
            <person name="Dvorak J."/>
            <person name="Tong Y."/>
            <person name="Wang J."/>
            <person name="Yang H."/>
            <person name="Li Z."/>
            <person name="Wang D."/>
            <person name="Zhang A."/>
            <person name="Wang J."/>
        </authorList>
    </citation>
    <scope>NUCLEOTIDE SEQUENCE</scope>
    <source>
        <strain evidence="2">cv. G1812</strain>
    </source>
</reference>
<reference evidence="1" key="3">
    <citation type="submission" date="2022-06" db="UniProtKB">
        <authorList>
            <consortium name="EnsemblPlants"/>
        </authorList>
    </citation>
    <scope>IDENTIFICATION</scope>
</reference>
<dbReference type="Gramene" id="TuG1812G0300005802.01.T01">
    <property type="protein sequence ID" value="TuG1812G0300005802.01.T01.cds289595"/>
    <property type="gene ID" value="TuG1812G0300005802.01"/>
</dbReference>
<proteinExistence type="predicted"/>
<evidence type="ECO:0000313" key="2">
    <source>
        <dbReference type="Proteomes" id="UP000015106"/>
    </source>
</evidence>
<evidence type="ECO:0000313" key="1">
    <source>
        <dbReference type="EnsemblPlants" id="TuG1812G0300005802.01.T01.cds289595"/>
    </source>
</evidence>
<organism evidence="1 2">
    <name type="scientific">Triticum urartu</name>
    <name type="common">Red wild einkorn</name>
    <name type="synonym">Crithodium urartu</name>
    <dbReference type="NCBI Taxonomy" id="4572"/>
    <lineage>
        <taxon>Eukaryota</taxon>
        <taxon>Viridiplantae</taxon>
        <taxon>Streptophyta</taxon>
        <taxon>Embryophyta</taxon>
        <taxon>Tracheophyta</taxon>
        <taxon>Spermatophyta</taxon>
        <taxon>Magnoliopsida</taxon>
        <taxon>Liliopsida</taxon>
        <taxon>Poales</taxon>
        <taxon>Poaceae</taxon>
        <taxon>BOP clade</taxon>
        <taxon>Pooideae</taxon>
        <taxon>Triticodae</taxon>
        <taxon>Triticeae</taxon>
        <taxon>Triticinae</taxon>
        <taxon>Triticum</taxon>
    </lineage>
</organism>
<accession>A0A8R7U1L2</accession>
<dbReference type="Proteomes" id="UP000015106">
    <property type="component" value="Chromosome 3"/>
</dbReference>
<keyword evidence="2" id="KW-1185">Reference proteome</keyword>
<gene>
    <name evidence="1" type="primary">LOC125546361</name>
</gene>